<proteinExistence type="predicted"/>
<dbReference type="AlphaFoldDB" id="A0A9E6NV18"/>
<evidence type="ECO:0000313" key="2">
    <source>
        <dbReference type="EMBL" id="QXI14763.1"/>
    </source>
</evidence>
<protein>
    <submittedName>
        <fullName evidence="2">ATP-binding protein</fullName>
    </submittedName>
</protein>
<organism evidence="2 3">
    <name type="scientific">Pseudomonas zeae</name>
    <dbReference type="NCBI Taxonomy" id="2745510"/>
    <lineage>
        <taxon>Bacteria</taxon>
        <taxon>Pseudomonadati</taxon>
        <taxon>Pseudomonadota</taxon>
        <taxon>Gammaproteobacteria</taxon>
        <taxon>Pseudomonadales</taxon>
        <taxon>Pseudomonadaceae</taxon>
        <taxon>Pseudomonas</taxon>
    </lineage>
</organism>
<dbReference type="InterPro" id="IPR027417">
    <property type="entry name" value="P-loop_NTPase"/>
</dbReference>
<dbReference type="Gene3D" id="3.40.50.300">
    <property type="entry name" value="P-loop containing nucleotide triphosphate hydrolases"/>
    <property type="match status" value="1"/>
</dbReference>
<gene>
    <name evidence="2" type="ORF">HU754_026310</name>
</gene>
<feature type="domain" description="IstB-like ATP-binding" evidence="1">
    <location>
        <begin position="2"/>
        <end position="36"/>
    </location>
</feature>
<dbReference type="EMBL" id="CP077090">
    <property type="protein sequence ID" value="QXI14763.1"/>
    <property type="molecule type" value="Genomic_DNA"/>
</dbReference>
<name>A0A9E6NV18_9PSED</name>
<keyword evidence="2" id="KW-0067">ATP-binding</keyword>
<dbReference type="GO" id="GO:0005524">
    <property type="term" value="F:ATP binding"/>
    <property type="evidence" value="ECO:0007669"/>
    <property type="project" value="UniProtKB-KW"/>
</dbReference>
<reference evidence="2" key="2">
    <citation type="journal article" date="2021" name="Microorganisms">
        <title>The Ever-Expanding Pseudomonas Genus: Description of 43 New Species and Partition of the Pseudomonas putida Group.</title>
        <authorList>
            <person name="Girard L."/>
            <person name="Lood C."/>
            <person name="Hofte M."/>
            <person name="Vandamme P."/>
            <person name="Rokni-Zadeh H."/>
            <person name="van Noort V."/>
            <person name="Lavigne R."/>
            <person name="De Mot R."/>
        </authorList>
    </citation>
    <scope>NUCLEOTIDE SEQUENCE</scope>
    <source>
        <strain evidence="2">OE 48.2</strain>
    </source>
</reference>
<dbReference type="KEGG" id="pze:HU754_026310"/>
<keyword evidence="2" id="KW-0547">Nucleotide-binding</keyword>
<reference evidence="2" key="1">
    <citation type="journal article" date="2020" name="Microorganisms">
        <title>Reliable Identification of Environmental Pseudomonas Isolates Using the rpoD Gene.</title>
        <authorList>
            <consortium name="The Broad Institute Genome Sequencing Platform"/>
            <person name="Girard L."/>
            <person name="Lood C."/>
            <person name="Rokni-Zadeh H."/>
            <person name="van Noort V."/>
            <person name="Lavigne R."/>
            <person name="De Mot R."/>
        </authorList>
    </citation>
    <scope>NUCLEOTIDE SEQUENCE</scope>
    <source>
        <strain evidence="2">OE 48.2</strain>
    </source>
</reference>
<evidence type="ECO:0000313" key="3">
    <source>
        <dbReference type="Proteomes" id="UP000627092"/>
    </source>
</evidence>
<accession>A0A9E6NV18</accession>
<dbReference type="Pfam" id="PF01695">
    <property type="entry name" value="IstB_IS21"/>
    <property type="match status" value="1"/>
</dbReference>
<sequence length="89" mass="9598">MSSLEFTETAQNVLFIGGPITGKTHMAIALAVYGITPRKKAFPGHHPDLYQSGACYGAAYFYPDSSGLNRSVCGTGVFHPTLKLFQSEK</sequence>
<evidence type="ECO:0000259" key="1">
    <source>
        <dbReference type="Pfam" id="PF01695"/>
    </source>
</evidence>
<dbReference type="Proteomes" id="UP000627092">
    <property type="component" value="Chromosome"/>
</dbReference>
<dbReference type="InterPro" id="IPR002611">
    <property type="entry name" value="IstB_ATP-bd"/>
</dbReference>